<dbReference type="SUPFAM" id="SSF53649">
    <property type="entry name" value="Alkaline phosphatase-like"/>
    <property type="match status" value="1"/>
</dbReference>
<comment type="caution">
    <text evidence="1">The sequence shown here is derived from an EMBL/GenBank/DDBJ whole genome shotgun (WGS) entry which is preliminary data.</text>
</comment>
<dbReference type="PANTHER" id="PTHR10151:SF120">
    <property type="entry name" value="BIS(5'-ADENOSYL)-TRIPHOSPHATASE"/>
    <property type="match status" value="1"/>
</dbReference>
<dbReference type="EMBL" id="RCWJ01000001">
    <property type="protein sequence ID" value="RLQ86063.1"/>
    <property type="molecule type" value="Genomic_DNA"/>
</dbReference>
<keyword evidence="2" id="KW-1185">Reference proteome</keyword>
<dbReference type="InterPro" id="IPR017850">
    <property type="entry name" value="Alkaline_phosphatase_core_sf"/>
</dbReference>
<dbReference type="InterPro" id="IPR002591">
    <property type="entry name" value="Phosphodiest/P_Trfase"/>
</dbReference>
<dbReference type="AlphaFoldDB" id="A0A3L7J608"/>
<evidence type="ECO:0000313" key="2">
    <source>
        <dbReference type="Proteomes" id="UP000282460"/>
    </source>
</evidence>
<protein>
    <submittedName>
        <fullName evidence="1">Alkaline phosphatase family protein</fullName>
    </submittedName>
</protein>
<dbReference type="RefSeq" id="WP_121658422.1">
    <property type="nucleotide sequence ID" value="NZ_BMEK01000001.1"/>
</dbReference>
<reference evidence="1 2" key="1">
    <citation type="submission" date="2018-10" db="EMBL/GenBank/DDBJ databases">
        <authorList>
            <person name="Li J."/>
        </authorList>
    </citation>
    <scope>NUCLEOTIDE SEQUENCE [LARGE SCALE GENOMIC DNA]</scope>
    <source>
        <strain evidence="1 2">ZD1-4</strain>
    </source>
</reference>
<gene>
    <name evidence="1" type="ORF">D9V28_04275</name>
</gene>
<dbReference type="Proteomes" id="UP000282460">
    <property type="component" value="Unassembled WGS sequence"/>
</dbReference>
<proteinExistence type="predicted"/>
<evidence type="ECO:0000313" key="1">
    <source>
        <dbReference type="EMBL" id="RLQ86063.1"/>
    </source>
</evidence>
<dbReference type="PANTHER" id="PTHR10151">
    <property type="entry name" value="ECTONUCLEOTIDE PYROPHOSPHATASE/PHOSPHODIESTERASE"/>
    <property type="match status" value="1"/>
</dbReference>
<accession>A0A3L7J608</accession>
<sequence>MATMLPTDKAGARSLADVLPDSVAALHGKSNDLSLPPAESVVVVVVDGLGRTQLQARAGHARFLTATKSDSLVSVFPSTTAAALATFATGTLPGRHGLVGYRALDAENDRVVNQLSGWDELMVPETWQRERTVFETAGDDGIASFAIGQAKYASSGFTRAILRGARYVPANSLADRRAAAVRIAREHPGSLTYLYIPELDKASHQYGWESDQWLNALESVDAELHKLSLELPVRTGLLVTADHGSIDVPGSGHILFDTAPELIQGVRHVGGEPRCLHLYLEAGATAADREAVASVWNDSEGDRAWVATREDVIASGLLGDVAPDVVPRIGDVMVAARKRVVYYDSRPADQSARRMIGQHGSLTHDERSIPLIRLGAFRR</sequence>
<dbReference type="OrthoDB" id="9779267at2"/>
<organism evidence="1 2">
    <name type="scientific">Mycetocola zhadangensis</name>
    <dbReference type="NCBI Taxonomy" id="1164595"/>
    <lineage>
        <taxon>Bacteria</taxon>
        <taxon>Bacillati</taxon>
        <taxon>Actinomycetota</taxon>
        <taxon>Actinomycetes</taxon>
        <taxon>Micrococcales</taxon>
        <taxon>Microbacteriaceae</taxon>
        <taxon>Mycetocola</taxon>
    </lineage>
</organism>
<dbReference type="Gene3D" id="3.40.720.10">
    <property type="entry name" value="Alkaline Phosphatase, subunit A"/>
    <property type="match status" value="1"/>
</dbReference>
<dbReference type="Pfam" id="PF01663">
    <property type="entry name" value="Phosphodiest"/>
    <property type="match status" value="1"/>
</dbReference>
<dbReference type="GO" id="GO:0016787">
    <property type="term" value="F:hydrolase activity"/>
    <property type="evidence" value="ECO:0007669"/>
    <property type="project" value="UniProtKB-ARBA"/>
</dbReference>
<name>A0A3L7J608_9MICO</name>